<organism evidence="1 2">
    <name type="scientific">Epilithonimonas vandammei</name>
    <dbReference type="NCBI Taxonomy" id="2487072"/>
    <lineage>
        <taxon>Bacteria</taxon>
        <taxon>Pseudomonadati</taxon>
        <taxon>Bacteroidota</taxon>
        <taxon>Flavobacteriia</taxon>
        <taxon>Flavobacteriales</taxon>
        <taxon>Weeksellaceae</taxon>
        <taxon>Chryseobacterium group</taxon>
        <taxon>Epilithonimonas</taxon>
    </lineage>
</organism>
<dbReference type="Pfam" id="PF12964">
    <property type="entry name" value="DUF3853"/>
    <property type="match status" value="1"/>
</dbReference>
<dbReference type="EMBL" id="CP034160">
    <property type="protein sequence ID" value="AZI55228.1"/>
    <property type="molecule type" value="Genomic_DNA"/>
</dbReference>
<dbReference type="InterPro" id="IPR024363">
    <property type="entry name" value="DUF3853"/>
</dbReference>
<protein>
    <submittedName>
        <fullName evidence="1">DUF3853 family protein</fullName>
    </submittedName>
</protein>
<name>A0A3G8ZDE0_9FLAO</name>
<evidence type="ECO:0000313" key="1">
    <source>
        <dbReference type="EMBL" id="AZI55228.1"/>
    </source>
</evidence>
<evidence type="ECO:0000313" key="2">
    <source>
        <dbReference type="Proteomes" id="UP000272316"/>
    </source>
</evidence>
<dbReference type="KEGG" id="eva:EIB75_08210"/>
<sequence>MKLSELKQKAVWQMTGDELLQLIYFGLSESKFHRNKENSKTNPQEQNYVYGLKGIAKLFGCSVSSAQRLKKSGKIDDAIIQDGRKIIVEVDKVLELVRNHKIPTDNSLNF</sequence>
<dbReference type="RefSeq" id="WP_123280620.1">
    <property type="nucleotide sequence ID" value="NZ_CP034160.1"/>
</dbReference>
<gene>
    <name evidence="1" type="ORF">EIB75_08210</name>
</gene>
<dbReference type="AlphaFoldDB" id="A0A3G8ZDE0"/>
<dbReference type="Proteomes" id="UP000272316">
    <property type="component" value="Chromosome"/>
</dbReference>
<accession>A0A3G8ZDE0</accession>
<reference evidence="2" key="1">
    <citation type="submission" date="2018-11" db="EMBL/GenBank/DDBJ databases">
        <title>Proposal to divide the Flavobacteriaceae and reorganize its genera based on Amino Acid Identity values calculated from whole genome sequences.</title>
        <authorList>
            <person name="Nicholson A.C."/>
            <person name="Gulvik C.A."/>
            <person name="Whitney A.M."/>
            <person name="Sheth M."/>
            <person name="Batra D."/>
            <person name="Pryor J."/>
            <person name="Bernardet J.-F."/>
            <person name="Hugo C."/>
            <person name="Kampfer P."/>
            <person name="Newman J.D."/>
            <person name="McQuiston J.R."/>
        </authorList>
    </citation>
    <scope>NUCLEOTIDE SEQUENCE [LARGE SCALE GENOMIC DNA]</scope>
    <source>
        <strain evidence="2">H6466</strain>
    </source>
</reference>
<proteinExistence type="predicted"/>